<dbReference type="EMBL" id="HBIM01024310">
    <property type="protein sequence ID" value="CAE0421367.1"/>
    <property type="molecule type" value="Transcribed_RNA"/>
</dbReference>
<evidence type="ECO:0000313" key="1">
    <source>
        <dbReference type="EMBL" id="CAE0421367.1"/>
    </source>
</evidence>
<gene>
    <name evidence="1" type="ORF">ACOF00016_LOCUS18009</name>
    <name evidence="2" type="ORF">ACOF00016_LOCUS18010</name>
</gene>
<sequence>MGRPRELFMTRILRRSSSNASFDDKATQCVSEHVRKLSEDSASVCTDLTQSERTMPQHLFESERSFNEECFPHNTPRRVGFGNVEVRQYEQVIGDHPHCHSGCPLALGWDYREEEPEPLCDYENNKDQVRKFDELRLSDEERRGRLLANEVPDAEIRRCLRRLHRERECSKRCHLKAKAQFFCVKK</sequence>
<name>A0A6S8PQS7_9STRA</name>
<evidence type="ECO:0000313" key="2">
    <source>
        <dbReference type="EMBL" id="CAE0421368.1"/>
    </source>
</evidence>
<reference evidence="1" key="1">
    <citation type="submission" date="2021-01" db="EMBL/GenBank/DDBJ databases">
        <authorList>
            <person name="Corre E."/>
            <person name="Pelletier E."/>
            <person name="Niang G."/>
            <person name="Scheremetjew M."/>
            <person name="Finn R."/>
            <person name="Kale V."/>
            <person name="Holt S."/>
            <person name="Cochrane G."/>
            <person name="Meng A."/>
            <person name="Brown T."/>
            <person name="Cohen L."/>
        </authorList>
    </citation>
    <scope>NUCLEOTIDE SEQUENCE</scope>
    <source>
        <strain evidence="1">CCMP127</strain>
    </source>
</reference>
<dbReference type="EMBL" id="HBIM01024311">
    <property type="protein sequence ID" value="CAE0421368.1"/>
    <property type="molecule type" value="Transcribed_RNA"/>
</dbReference>
<accession>A0A6S8PQS7</accession>
<organism evidence="1">
    <name type="scientific">Amphora coffeiformis</name>
    <dbReference type="NCBI Taxonomy" id="265554"/>
    <lineage>
        <taxon>Eukaryota</taxon>
        <taxon>Sar</taxon>
        <taxon>Stramenopiles</taxon>
        <taxon>Ochrophyta</taxon>
        <taxon>Bacillariophyta</taxon>
        <taxon>Bacillariophyceae</taxon>
        <taxon>Bacillariophycidae</taxon>
        <taxon>Thalassiophysales</taxon>
        <taxon>Catenulaceae</taxon>
        <taxon>Amphora</taxon>
    </lineage>
</organism>
<dbReference type="AlphaFoldDB" id="A0A6S8PQS7"/>
<protein>
    <submittedName>
        <fullName evidence="1">Uncharacterized protein</fullName>
    </submittedName>
</protein>
<proteinExistence type="predicted"/>